<dbReference type="EMBL" id="JAOZYC010000191">
    <property type="protein sequence ID" value="MEB8343383.1"/>
    <property type="molecule type" value="Genomic_DNA"/>
</dbReference>
<keyword evidence="1" id="KW-0812">Transmembrane</keyword>
<gene>
    <name evidence="2" type="ORF">OKJ99_38420</name>
</gene>
<keyword evidence="1" id="KW-1133">Transmembrane helix</keyword>
<sequence>MESVPAVFAGAVFGLFGAGLLAWTGARAAHREPVAYGARPVTSVVIAGAAGAGALALAVWCFGQI</sequence>
<accession>A0ABU6FHH6</accession>
<dbReference type="RefSeq" id="WP_326023054.1">
    <property type="nucleotide sequence ID" value="NZ_JAOZYC010000191.1"/>
</dbReference>
<organism evidence="2 3">
    <name type="scientific">Streptomyces endophyticus</name>
    <dbReference type="NCBI Taxonomy" id="714166"/>
    <lineage>
        <taxon>Bacteria</taxon>
        <taxon>Bacillati</taxon>
        <taxon>Actinomycetota</taxon>
        <taxon>Actinomycetes</taxon>
        <taxon>Kitasatosporales</taxon>
        <taxon>Streptomycetaceae</taxon>
        <taxon>Streptomyces</taxon>
    </lineage>
</organism>
<keyword evidence="3" id="KW-1185">Reference proteome</keyword>
<keyword evidence="1" id="KW-0472">Membrane</keyword>
<protein>
    <submittedName>
        <fullName evidence="2">Uncharacterized protein</fullName>
    </submittedName>
</protein>
<evidence type="ECO:0000256" key="1">
    <source>
        <dbReference type="SAM" id="Phobius"/>
    </source>
</evidence>
<name>A0ABU6FHH6_9ACTN</name>
<evidence type="ECO:0000313" key="3">
    <source>
        <dbReference type="Proteomes" id="UP001354931"/>
    </source>
</evidence>
<comment type="caution">
    <text evidence="2">The sequence shown here is derived from an EMBL/GenBank/DDBJ whole genome shotgun (WGS) entry which is preliminary data.</text>
</comment>
<dbReference type="Proteomes" id="UP001354931">
    <property type="component" value="Unassembled WGS sequence"/>
</dbReference>
<reference evidence="2 3" key="1">
    <citation type="submission" date="2022-10" db="EMBL/GenBank/DDBJ databases">
        <authorList>
            <person name="Xie J."/>
            <person name="Shen N."/>
        </authorList>
    </citation>
    <scope>NUCLEOTIDE SEQUENCE [LARGE SCALE GENOMIC DNA]</scope>
    <source>
        <strain evidence="2 3">YIM65594</strain>
    </source>
</reference>
<feature type="transmembrane region" description="Helical" evidence="1">
    <location>
        <begin position="44"/>
        <end position="63"/>
    </location>
</feature>
<proteinExistence type="predicted"/>
<evidence type="ECO:0000313" key="2">
    <source>
        <dbReference type="EMBL" id="MEB8343383.1"/>
    </source>
</evidence>